<organism evidence="2">
    <name type="scientific">Echinococcus granulosus</name>
    <name type="common">Hydatid tapeworm</name>
    <dbReference type="NCBI Taxonomy" id="6210"/>
    <lineage>
        <taxon>Eukaryota</taxon>
        <taxon>Metazoa</taxon>
        <taxon>Spiralia</taxon>
        <taxon>Lophotrochozoa</taxon>
        <taxon>Platyhelminthes</taxon>
        <taxon>Cestoda</taxon>
        <taxon>Eucestoda</taxon>
        <taxon>Cyclophyllidea</taxon>
        <taxon>Taeniidae</taxon>
        <taxon>Echinococcus</taxon>
        <taxon>Echinococcus granulosus group</taxon>
    </lineage>
</organism>
<feature type="compositionally biased region" description="Low complexity" evidence="1">
    <location>
        <begin position="345"/>
        <end position="359"/>
    </location>
</feature>
<reference evidence="2" key="2">
    <citation type="submission" date="2014-06" db="EMBL/GenBank/DDBJ databases">
        <authorList>
            <person name="Aslett M."/>
        </authorList>
    </citation>
    <scope>NUCLEOTIDE SEQUENCE</scope>
</reference>
<name>A0A068X3E1_ECHGR</name>
<feature type="compositionally biased region" description="Pro residues" evidence="1">
    <location>
        <begin position="1239"/>
        <end position="1250"/>
    </location>
</feature>
<dbReference type="WBParaSite" id="EgrG_000391500">
    <property type="protein sequence ID" value="EgrG_000391500"/>
    <property type="gene ID" value="EgrG_000391500"/>
</dbReference>
<feature type="compositionally biased region" description="Basic and acidic residues" evidence="1">
    <location>
        <begin position="173"/>
        <end position="183"/>
    </location>
</feature>
<feature type="region of interest" description="Disordered" evidence="1">
    <location>
        <begin position="166"/>
        <end position="213"/>
    </location>
</feature>
<feature type="region of interest" description="Disordered" evidence="1">
    <location>
        <begin position="478"/>
        <end position="553"/>
    </location>
</feature>
<feature type="compositionally biased region" description="Low complexity" evidence="1">
    <location>
        <begin position="416"/>
        <end position="427"/>
    </location>
</feature>
<feature type="compositionally biased region" description="Polar residues" evidence="1">
    <location>
        <begin position="810"/>
        <end position="821"/>
    </location>
</feature>
<dbReference type="EMBL" id="LK028607">
    <property type="protein sequence ID" value="CDS24513.1"/>
    <property type="molecule type" value="Genomic_DNA"/>
</dbReference>
<feature type="compositionally biased region" description="Polar residues" evidence="1">
    <location>
        <begin position="314"/>
        <end position="344"/>
    </location>
</feature>
<gene>
    <name evidence="2" type="ORF">EgrG_000391500</name>
</gene>
<feature type="region of interest" description="Disordered" evidence="1">
    <location>
        <begin position="1285"/>
        <end position="1377"/>
    </location>
</feature>
<feature type="compositionally biased region" description="Pro residues" evidence="1">
    <location>
        <begin position="1304"/>
        <end position="1314"/>
    </location>
</feature>
<evidence type="ECO:0000313" key="4">
    <source>
        <dbReference type="WBParaSite" id="EgrG_000391500"/>
    </source>
</evidence>
<evidence type="ECO:0000313" key="3">
    <source>
        <dbReference type="Proteomes" id="UP000492820"/>
    </source>
</evidence>
<feature type="region of interest" description="Disordered" evidence="1">
    <location>
        <begin position="869"/>
        <end position="898"/>
    </location>
</feature>
<feature type="region of interest" description="Disordered" evidence="1">
    <location>
        <begin position="1068"/>
        <end position="1088"/>
    </location>
</feature>
<evidence type="ECO:0000256" key="1">
    <source>
        <dbReference type="SAM" id="MobiDB-lite"/>
    </source>
</evidence>
<feature type="compositionally biased region" description="Polar residues" evidence="1">
    <location>
        <begin position="292"/>
        <end position="301"/>
    </location>
</feature>
<feature type="compositionally biased region" description="Low complexity" evidence="1">
    <location>
        <begin position="1077"/>
        <end position="1088"/>
    </location>
</feature>
<protein>
    <submittedName>
        <fullName evidence="4">Microtubule-associated protein</fullName>
    </submittedName>
</protein>
<proteinExistence type="predicted"/>
<feature type="region of interest" description="Disordered" evidence="1">
    <location>
        <begin position="1516"/>
        <end position="1542"/>
    </location>
</feature>
<evidence type="ECO:0000313" key="2">
    <source>
        <dbReference type="EMBL" id="CDS24513.1"/>
    </source>
</evidence>
<feature type="compositionally biased region" description="Polar residues" evidence="1">
    <location>
        <begin position="486"/>
        <end position="495"/>
    </location>
</feature>
<reference evidence="2 3" key="1">
    <citation type="journal article" date="2013" name="Nature">
        <title>The genomes of four tapeworm species reveal adaptations to parasitism.</title>
        <authorList>
            <person name="Tsai I.J."/>
            <person name="Zarowiecki M."/>
            <person name="Holroyd N."/>
            <person name="Garciarrubio A."/>
            <person name="Sanchez-Flores A."/>
            <person name="Brooks K.L."/>
            <person name="Tracey A."/>
            <person name="Bobes R.J."/>
            <person name="Fragoso G."/>
            <person name="Sciutto E."/>
            <person name="Aslett M."/>
            <person name="Beasley H."/>
            <person name="Bennett H.M."/>
            <person name="Cai J."/>
            <person name="Camicia F."/>
            <person name="Clark R."/>
            <person name="Cucher M."/>
            <person name="De Silva N."/>
            <person name="Day T.A."/>
            <person name="Deplazes P."/>
            <person name="Estrada K."/>
            <person name="Fernandez C."/>
            <person name="Holland P.W."/>
            <person name="Hou J."/>
            <person name="Hu S."/>
            <person name="Huckvale T."/>
            <person name="Hung S.S."/>
            <person name="Kamenetzky L."/>
            <person name="Keane J.A."/>
            <person name="Kiss F."/>
            <person name="Koziol U."/>
            <person name="Lambert O."/>
            <person name="Liu K."/>
            <person name="Luo X."/>
            <person name="Luo Y."/>
            <person name="Macchiaroli N."/>
            <person name="Nichol S."/>
            <person name="Paps J."/>
            <person name="Parkinson J."/>
            <person name="Pouchkina-Stantcheva N."/>
            <person name="Riddiford N."/>
            <person name="Rosenzvit M."/>
            <person name="Salinas G."/>
            <person name="Wasmuth J.D."/>
            <person name="Zamanian M."/>
            <person name="Zheng Y."/>
            <person name="Cai X."/>
            <person name="Soberon X."/>
            <person name="Olson P.D."/>
            <person name="Laclette J.P."/>
            <person name="Brehm K."/>
            <person name="Berriman M."/>
            <person name="Garciarrubio A."/>
            <person name="Bobes R.J."/>
            <person name="Fragoso G."/>
            <person name="Sanchez-Flores A."/>
            <person name="Estrada K."/>
            <person name="Cevallos M.A."/>
            <person name="Morett E."/>
            <person name="Gonzalez V."/>
            <person name="Portillo T."/>
            <person name="Ochoa-Leyva A."/>
            <person name="Jose M.V."/>
            <person name="Sciutto E."/>
            <person name="Landa A."/>
            <person name="Jimenez L."/>
            <person name="Valdes V."/>
            <person name="Carrero J.C."/>
            <person name="Larralde C."/>
            <person name="Morales-Montor J."/>
            <person name="Limon-Lason J."/>
            <person name="Soberon X."/>
            <person name="Laclette J.P."/>
        </authorList>
    </citation>
    <scope>NUCLEOTIDE SEQUENCE [LARGE SCALE GENOMIC DNA]</scope>
</reference>
<dbReference type="Proteomes" id="UP000492820">
    <property type="component" value="Unassembled WGS sequence"/>
</dbReference>
<feature type="region of interest" description="Disordered" evidence="1">
    <location>
        <begin position="1430"/>
        <end position="1466"/>
    </location>
</feature>
<feature type="compositionally biased region" description="Acidic residues" evidence="1">
    <location>
        <begin position="828"/>
        <end position="837"/>
    </location>
</feature>
<feature type="compositionally biased region" description="Basic and acidic residues" evidence="1">
    <location>
        <begin position="1691"/>
        <end position="1701"/>
    </location>
</feature>
<feature type="compositionally biased region" description="Polar residues" evidence="1">
    <location>
        <begin position="1702"/>
        <end position="1719"/>
    </location>
</feature>
<feature type="region of interest" description="Disordered" evidence="1">
    <location>
        <begin position="1228"/>
        <end position="1269"/>
    </location>
</feature>
<feature type="compositionally biased region" description="Low complexity" evidence="1">
    <location>
        <begin position="1448"/>
        <end position="1462"/>
    </location>
</feature>
<dbReference type="OrthoDB" id="444265at2759"/>
<feature type="compositionally biased region" description="Polar residues" evidence="1">
    <location>
        <begin position="871"/>
        <end position="882"/>
    </location>
</feature>
<feature type="compositionally biased region" description="Polar residues" evidence="1">
    <location>
        <begin position="1348"/>
        <end position="1360"/>
    </location>
</feature>
<feature type="compositionally biased region" description="Polar residues" evidence="1">
    <location>
        <begin position="1251"/>
        <end position="1263"/>
    </location>
</feature>
<feature type="region of interest" description="Disordered" evidence="1">
    <location>
        <begin position="810"/>
        <end position="838"/>
    </location>
</feature>
<feature type="compositionally biased region" description="Polar residues" evidence="1">
    <location>
        <begin position="185"/>
        <end position="195"/>
    </location>
</feature>
<feature type="region of interest" description="Disordered" evidence="1">
    <location>
        <begin position="1676"/>
        <end position="1725"/>
    </location>
</feature>
<sequence>MTANLNLRSLLCIAVMDRYQAPDRLSRMEFRRGNFDHGVRRSLSLDAQGRGVIGHLYDNHSLGGESFSDSDDGEGNDQRCLSPLPCREGCNDLLTKLMSPMINSIAVDLSVSLSRDEALLLTEPPSVEPWNESIAAKQVAPVDYKQAAYAARKSVRELYGKPSWWGDDDLEDERLGGKSEKSPSHPLSAQPSRKMSFNDLRPDSPTGQVPDHKPAEAFTIDLNGEIKVTPRRQAEAFTIDLADGGNSSAAGSVCVPERLRRALQERHQLPRKHSVPTAQQFTAPATKKAPPRQTTDQSLVSRQPVKGNQVGVLRTTSHPKTKPSNNNRPPITSPAVSSKNVAKRTTNTTPATAPKTTKTLGMKKAPPRKGSTKLSPRDPPNPLTQRNRIPLRQVPSKTTSAPNDARKPATSRAELSRPSQSPSASPPVVKASERIPLPGTPLGATVQSSRVPLKRGLTPISTENGVKRLVGSPLQHRITASVKASGRQTTPTRTAVSEEKRIPSATPNAPRLTKVPAASGPRGTVLTPRPKSSRPLFNSIKKPITTTNTTTTGSSTICLPTKPVLGGSTICDPVIQEIWSYKDAKEYVMEKMFQGISATYTAVAAAKCTTQAVFEEFKVAAAAAAASPSAPAAPFVPTAKAKPAIVCTPEERKELELFEKVEAEVNKFGEDEEEALAQALSPLVEDFSKTWIRGKNVNKSADFSHPPIDKLPAVGASTEENLATQTLSNAASTVTLENPMTHPEDHAIDPNTLQTAVSVQSIAETYVLDANGTLAAEGIPPVVIYDSVEKLLNEVRGETSIMETSNTCTIPYQGTMTSRSGSPKADEAEAEEEEGEAEALQRFEEEINEDFRAEVDSLSSDDEREGLAFNNAEQAKSNSSGGRTPLGGSRRQGPPAIPEYLAKTPCWLEKREGSKGILDQLRVEKSWAFPHKSDGAKKGRLTGGQVITQNQISPTGVRPYQSIDSGVVDAEPHSAVFPLTNTASTTTNNVAATPVATFKVLPSNPPNLQGRIFPVEDSCGFLNASASPSTSSSSSSSSSPLIDHLKEEFLQPEIVPKPNLIRAPIQPSAGLEMQGPTSSQQAQSTTTRRSWNLENNLLEVTWSQLRRHASRCSIQSEYGENGRAQGSGYHRRHRYPSVQYSIREKKRTSDAVYPFAGQQVPIIRSTRSTASLDTALLLRDSQEALNEIARRIYRQPTHPTVPATPIQLPQLQSLSTYLTHRYGETSVKRSPVNEKFCSPSPPPPPPPPTQPTISDLYSQSMDRSSMPGKSANRYEVIHPTRYFFASNQNQGPSETRQSISTAPYSPPISAPPISPVSIASATEPGHPFRGGRRPTNSNRYTVRRHSLRNANHQRVDSPTPNDLFPTEHSNNTLTRAPPSHLATKVVTEVKVMSSRPTGISVTSTVPPMVLQRRPEAESKHCSVVAITPILRGNRPSGTPGDATMTGNSSSIKVSSTEESSSGSVGGIAKPVARRFDADEVLRGSAFSSVAATRVALRPAELRSTDVAERCRRSLSLGPVGAGDEVGGNENEIQPPPDPTDKSYESLLAASILRLSNRLRRCSDNLAQRIGAPSSDVISPVAPSSWKSGLKTSTSLHQELNDSLSNMRTVEQHLQYMESVLFGGGASGGTCGQSKTSTETDYLQELERINNELRGFVPIGASGRGGERDAGTAISLVSTEATDSGVDASMGIERDGDGKDVTPTDTPNGRATRSSEQSAFPNEDFY</sequence>
<accession>A0A068X3E1</accession>
<feature type="compositionally biased region" description="Polar residues" evidence="1">
    <location>
        <begin position="1285"/>
        <end position="1297"/>
    </location>
</feature>
<feature type="region of interest" description="Disordered" evidence="1">
    <location>
        <begin position="263"/>
        <end position="450"/>
    </location>
</feature>
<reference evidence="4" key="3">
    <citation type="submission" date="2020-10" db="UniProtKB">
        <authorList>
            <consortium name="WormBaseParasite"/>
        </authorList>
    </citation>
    <scope>IDENTIFICATION</scope>
</reference>